<dbReference type="Gene3D" id="3.30.2310.20">
    <property type="entry name" value="RelE-like"/>
    <property type="match status" value="1"/>
</dbReference>
<evidence type="ECO:0000313" key="2">
    <source>
        <dbReference type="Proteomes" id="UP000196232"/>
    </source>
</evidence>
<dbReference type="AlphaFoldDB" id="A0A202FA30"/>
<accession>A0A202FA30</accession>
<organism evidence="1 2">
    <name type="scientific">Companilactobacillus bobalius</name>
    <dbReference type="NCBI Taxonomy" id="2801451"/>
    <lineage>
        <taxon>Bacteria</taxon>
        <taxon>Bacillati</taxon>
        <taxon>Bacillota</taxon>
        <taxon>Bacilli</taxon>
        <taxon>Lactobacillales</taxon>
        <taxon>Lactobacillaceae</taxon>
        <taxon>Companilactobacillus</taxon>
    </lineage>
</organism>
<evidence type="ECO:0000313" key="1">
    <source>
        <dbReference type="EMBL" id="OVE97325.1"/>
    </source>
</evidence>
<evidence type="ECO:0008006" key="3">
    <source>
        <dbReference type="Google" id="ProtNLM"/>
    </source>
</evidence>
<reference evidence="1 2" key="1">
    <citation type="submission" date="2017-03" db="EMBL/GenBank/DDBJ databases">
        <title>Genome sequence of Lactobacillus bobalius KACC 16343.</title>
        <authorList>
            <person name="Chun J."/>
        </authorList>
    </citation>
    <scope>NUCLEOTIDE SEQUENCE [LARGE SCALE GENOMIC DNA]</scope>
    <source>
        <strain evidence="1 2">KACC 16343</strain>
    </source>
</reference>
<dbReference type="InterPro" id="IPR035093">
    <property type="entry name" value="RelE/ParE_toxin_dom_sf"/>
</dbReference>
<sequence>MINAVKIPKYYYVHPITLSNSQVQSLKNRAGIHGINIQVLELHFDGHNGDHLLVYSEIGEEVYLVAIGTHSDLFRK</sequence>
<dbReference type="EMBL" id="MYFM01000005">
    <property type="protein sequence ID" value="OVE97325.1"/>
    <property type="molecule type" value="Genomic_DNA"/>
</dbReference>
<comment type="caution">
    <text evidence="1">The sequence shown here is derived from an EMBL/GenBank/DDBJ whole genome shotgun (WGS) entry which is preliminary data.</text>
</comment>
<protein>
    <recommendedName>
        <fullName evidence="3">Replication associated protein</fullName>
    </recommendedName>
</protein>
<gene>
    <name evidence="1" type="ORF">LKACC16343_01815</name>
</gene>
<name>A0A202FA30_9LACO</name>
<dbReference type="Proteomes" id="UP000196232">
    <property type="component" value="Unassembled WGS sequence"/>
</dbReference>
<proteinExistence type="predicted"/>